<dbReference type="GO" id="GO:0006325">
    <property type="term" value="P:chromatin organization"/>
    <property type="evidence" value="ECO:0007669"/>
    <property type="project" value="UniProtKB-KW"/>
</dbReference>
<reference evidence="7 8" key="1">
    <citation type="journal article" date="2013" name="BMC Genomics">
        <title>Genome sequencing and comparative genomics of honey bee microsporidia, Nosema apis reveal novel insights into host-parasite interactions.</title>
        <authorList>
            <person name="Chen Yp."/>
            <person name="Pettis J.S."/>
            <person name="Zhao Y."/>
            <person name="Liu X."/>
            <person name="Tallon L.J."/>
            <person name="Sadzewicz L.D."/>
            <person name="Li R."/>
            <person name="Zheng H."/>
            <person name="Huang S."/>
            <person name="Zhang X."/>
            <person name="Hamilton M.C."/>
            <person name="Pernal S.F."/>
            <person name="Melathopoulos A.P."/>
            <person name="Yan X."/>
            <person name="Evans J.D."/>
        </authorList>
    </citation>
    <scope>NUCLEOTIDE SEQUENCE [LARGE SCALE GENOMIC DNA]</scope>
    <source>
        <strain evidence="7 8">BRL 01</strain>
    </source>
</reference>
<dbReference type="Pfam" id="PF06068">
    <property type="entry name" value="TIP49"/>
    <property type="match status" value="1"/>
</dbReference>
<dbReference type="InterPro" id="IPR027238">
    <property type="entry name" value="RuvB-like"/>
</dbReference>
<gene>
    <name evidence="7" type="ORF">NAPIS_ORF01283</name>
</gene>
<dbReference type="InterPro" id="IPR012340">
    <property type="entry name" value="NA-bd_OB-fold"/>
</dbReference>
<evidence type="ECO:0000313" key="7">
    <source>
        <dbReference type="EMBL" id="EQB61146.1"/>
    </source>
</evidence>
<comment type="subcellular location">
    <subcellularLocation>
        <location evidence="4">Nucleus</location>
    </subcellularLocation>
</comment>
<comment type="similarity">
    <text evidence="4">Belongs to the RuvB family.</text>
</comment>
<keyword evidence="4" id="KW-0227">DNA damage</keyword>
<dbReference type="InterPro" id="IPR027417">
    <property type="entry name" value="P-loop_NTPase"/>
</dbReference>
<feature type="domain" description="RuvB-like AAA-lid" evidence="6">
    <location>
        <begin position="230"/>
        <end position="288"/>
    </location>
</feature>
<dbReference type="InterPro" id="IPR010339">
    <property type="entry name" value="TIP49_P-loop"/>
</dbReference>
<evidence type="ECO:0000313" key="8">
    <source>
        <dbReference type="Proteomes" id="UP000053780"/>
    </source>
</evidence>
<evidence type="ECO:0000256" key="4">
    <source>
        <dbReference type="RuleBase" id="RU363048"/>
    </source>
</evidence>
<proteinExistence type="inferred from homology"/>
<comment type="function">
    <text evidence="4">DNA helicase participates in several chromatin remodeling complexes, including the SWR1 and the INO80 complexes.</text>
</comment>
<name>T0MD56_9MICR</name>
<dbReference type="Gene3D" id="1.10.8.60">
    <property type="match status" value="1"/>
</dbReference>
<dbReference type="VEuPathDB" id="MicrosporidiaDB:NAPIS_ORF01283"/>
<dbReference type="GO" id="GO:0006281">
    <property type="term" value="P:DNA repair"/>
    <property type="evidence" value="ECO:0007669"/>
    <property type="project" value="UniProtKB-KW"/>
</dbReference>
<dbReference type="EC" id="3.6.4.12" evidence="4"/>
<evidence type="ECO:0000256" key="3">
    <source>
        <dbReference type="ARBA" id="ARBA00022840"/>
    </source>
</evidence>
<keyword evidence="4" id="KW-0805">Transcription regulation</keyword>
<dbReference type="OrthoDB" id="10060499at2759"/>
<dbReference type="SUPFAM" id="SSF52540">
    <property type="entry name" value="P-loop containing nucleoside triphosphate hydrolases"/>
    <property type="match status" value="1"/>
</dbReference>
<accession>T0MD56</accession>
<keyword evidence="4" id="KW-0156">Chromatin regulator</keyword>
<dbReference type="SUPFAM" id="SSF50249">
    <property type="entry name" value="Nucleic acid-binding proteins"/>
    <property type="match status" value="1"/>
</dbReference>
<feature type="domain" description="TIP49 P-loop" evidence="5">
    <location>
        <begin position="1"/>
        <end position="198"/>
    </location>
</feature>
<dbReference type="AlphaFoldDB" id="T0MD56"/>
<dbReference type="Gene3D" id="3.40.50.300">
    <property type="entry name" value="P-loop containing nucleotide triphosphate hydrolases"/>
    <property type="match status" value="1"/>
</dbReference>
<keyword evidence="4" id="KW-0234">DNA repair</keyword>
<dbReference type="Pfam" id="PF17856">
    <property type="entry name" value="TIP49_C"/>
    <property type="match status" value="1"/>
</dbReference>
<keyword evidence="1 4" id="KW-0547">Nucleotide-binding</keyword>
<dbReference type="GO" id="GO:0003678">
    <property type="term" value="F:DNA helicase activity"/>
    <property type="evidence" value="ECO:0007669"/>
    <property type="project" value="UniProtKB-EC"/>
</dbReference>
<dbReference type="Proteomes" id="UP000053780">
    <property type="component" value="Unassembled WGS sequence"/>
</dbReference>
<evidence type="ECO:0000259" key="6">
    <source>
        <dbReference type="Pfam" id="PF17856"/>
    </source>
</evidence>
<dbReference type="InterPro" id="IPR041048">
    <property type="entry name" value="RuvB-like_C"/>
</dbReference>
<dbReference type="PANTHER" id="PTHR11093">
    <property type="entry name" value="RUVB-RELATED REPTIN AND PONTIN"/>
    <property type="match status" value="1"/>
</dbReference>
<comment type="catalytic activity">
    <reaction evidence="4">
        <text>ATP + H2O = ADP + phosphate + H(+)</text>
        <dbReference type="Rhea" id="RHEA:13065"/>
        <dbReference type="ChEBI" id="CHEBI:15377"/>
        <dbReference type="ChEBI" id="CHEBI:15378"/>
        <dbReference type="ChEBI" id="CHEBI:30616"/>
        <dbReference type="ChEBI" id="CHEBI:43474"/>
        <dbReference type="ChEBI" id="CHEBI:456216"/>
        <dbReference type="EC" id="3.6.4.12"/>
    </reaction>
</comment>
<protein>
    <recommendedName>
        <fullName evidence="4">RuvB-like helicase</fullName>
        <ecNumber evidence="4">3.6.4.12</ecNumber>
    </recommendedName>
</protein>
<dbReference type="HOGENOM" id="CLU_028311_0_1_1"/>
<keyword evidence="2 4" id="KW-0378">Hydrolase</keyword>
<keyword evidence="8" id="KW-1185">Reference proteome</keyword>
<keyword evidence="4" id="KW-0804">Transcription</keyword>
<keyword evidence="3 4" id="KW-0067">ATP-binding</keyword>
<dbReference type="GO" id="GO:0016887">
    <property type="term" value="F:ATP hydrolysis activity"/>
    <property type="evidence" value="ECO:0007669"/>
    <property type="project" value="RHEA"/>
</dbReference>
<evidence type="ECO:0000256" key="1">
    <source>
        <dbReference type="ARBA" id="ARBA00022741"/>
    </source>
</evidence>
<dbReference type="InterPro" id="IPR042487">
    <property type="entry name" value="RuvBL1/2_DNA/RNA_bd_dom"/>
</dbReference>
<organism evidence="7 8">
    <name type="scientific">Vairimorpha apis BRL 01</name>
    <dbReference type="NCBI Taxonomy" id="1037528"/>
    <lineage>
        <taxon>Eukaryota</taxon>
        <taxon>Fungi</taxon>
        <taxon>Fungi incertae sedis</taxon>
        <taxon>Microsporidia</taxon>
        <taxon>Nosematidae</taxon>
        <taxon>Vairimorpha</taxon>
    </lineage>
</organism>
<keyword evidence="4" id="KW-0347">Helicase</keyword>
<dbReference type="EMBL" id="KE647169">
    <property type="protein sequence ID" value="EQB61146.1"/>
    <property type="molecule type" value="Genomic_DNA"/>
</dbReference>
<evidence type="ECO:0000259" key="5">
    <source>
        <dbReference type="Pfam" id="PF06068"/>
    </source>
</evidence>
<dbReference type="GO" id="GO:0005634">
    <property type="term" value="C:nucleus"/>
    <property type="evidence" value="ECO:0007669"/>
    <property type="project" value="UniProtKB-SubCell"/>
</dbReference>
<sequence length="297" mass="34345">MQNLRKSIGLNIKDNIKIIEGEVVSLNNEKLTLKTLDMESIFDIGEQMLLQIQKERITVGDIIRIVKERGNIIKIGISSSRKTQDFLGDANVVNCPEGEMFKNLEENQKISMHDIDVINDKLYSVIRLYNGETGEISSDTREEVDEIVRKWIMEEKAKIQRGVLCIEEAHMLDDECLNLLVQSIEFGKSPLVILTTNSEDIKNYPKSTLVVSTKEIQKEDLKSIFFEKFKLEEIQLEESALEFIIDVSIKKNISYAINIIHLSKIFCNIKNSEIIKVEDIKRMMNIFYNFQDITELY</sequence>
<keyword evidence="4" id="KW-0539">Nucleus</keyword>
<dbReference type="Gene3D" id="2.40.50.360">
    <property type="entry name" value="RuvB-like helicase, domain II"/>
    <property type="match status" value="1"/>
</dbReference>
<dbReference type="GO" id="GO:0005524">
    <property type="term" value="F:ATP binding"/>
    <property type="evidence" value="ECO:0007669"/>
    <property type="project" value="UniProtKB-KW"/>
</dbReference>
<evidence type="ECO:0000256" key="2">
    <source>
        <dbReference type="ARBA" id="ARBA00022801"/>
    </source>
</evidence>